<feature type="domain" description="Cyclin-like" evidence="4">
    <location>
        <begin position="177"/>
        <end position="256"/>
    </location>
</feature>
<proteinExistence type="inferred from homology"/>
<dbReference type="Pfam" id="PF00134">
    <property type="entry name" value="Cyclin_N"/>
    <property type="match status" value="1"/>
</dbReference>
<dbReference type="InterPro" id="IPR000812">
    <property type="entry name" value="TFIIB"/>
</dbReference>
<dbReference type="PRINTS" id="PR00685">
    <property type="entry name" value="TIFACTORIIB"/>
</dbReference>
<gene>
    <name evidence="5" type="ORF">PNEG_00527</name>
</gene>
<dbReference type="OrthoDB" id="4951845at2759"/>
<dbReference type="OMA" id="FMLGNKR"/>
<dbReference type="RefSeq" id="XP_007872415.1">
    <property type="nucleotide sequence ID" value="XM_007874224.1"/>
</dbReference>
<comment type="caution">
    <text evidence="5">The sequence shown here is derived from an EMBL/GenBank/DDBJ whole genome shotgun (WGS) entry which is preliminary data.</text>
</comment>
<keyword evidence="2" id="KW-0804">Transcription</keyword>
<dbReference type="InterPro" id="IPR043198">
    <property type="entry name" value="Cyclin/Ssn8"/>
</dbReference>
<dbReference type="GO" id="GO:0061575">
    <property type="term" value="F:cyclin-dependent protein serine/threonine kinase activator activity"/>
    <property type="evidence" value="ECO:0007669"/>
    <property type="project" value="EnsemblFungi"/>
</dbReference>
<dbReference type="Proteomes" id="UP000011958">
    <property type="component" value="Unassembled WGS sequence"/>
</dbReference>
<name>M7PM17_PNEMU</name>
<keyword evidence="3" id="KW-0195">Cyclin</keyword>
<dbReference type="VEuPathDB" id="FungiDB:PNEG_00527"/>
<evidence type="ECO:0000259" key="4">
    <source>
        <dbReference type="SMART" id="SM00385"/>
    </source>
</evidence>
<dbReference type="STRING" id="1069680.M7PM17"/>
<dbReference type="InterPro" id="IPR036915">
    <property type="entry name" value="Cyclin-like_sf"/>
</dbReference>
<dbReference type="CDD" id="cd20547">
    <property type="entry name" value="CYCLIN_ScCTK2-like_rpt1"/>
    <property type="match status" value="1"/>
</dbReference>
<evidence type="ECO:0000313" key="5">
    <source>
        <dbReference type="EMBL" id="EMR11514.1"/>
    </source>
</evidence>
<dbReference type="AlphaFoldDB" id="M7PM17"/>
<evidence type="ECO:0000313" key="6">
    <source>
        <dbReference type="Proteomes" id="UP000011958"/>
    </source>
</evidence>
<organism evidence="5 6">
    <name type="scientific">Pneumocystis murina (strain B123)</name>
    <name type="common">Mouse pneumocystis pneumonia agent</name>
    <name type="synonym">Pneumocystis carinii f. sp. muris</name>
    <dbReference type="NCBI Taxonomy" id="1069680"/>
    <lineage>
        <taxon>Eukaryota</taxon>
        <taxon>Fungi</taxon>
        <taxon>Dikarya</taxon>
        <taxon>Ascomycota</taxon>
        <taxon>Taphrinomycotina</taxon>
        <taxon>Pneumocystomycetes</taxon>
        <taxon>Pneumocystaceae</taxon>
        <taxon>Pneumocystis</taxon>
    </lineage>
</organism>
<sequence length="345" mass="39776">MSKKKINDSTKNTSKYPFNEDKYPVAIQLSWPYFSTKQVASLSSSSRSSSLSESKETQIRFQACGWIYLVGKSLKFPIRTIGTAMIIYHRFHLFNPISEFSYIDTAATCLLVACKIEDTPKKIKDILIAGYNIKHPNGPDISFESHIIEEQKRRIIGLERMILETSCFDFRRRHPQPYIIKFARHLKLSKEIARKAWDITIDSYKTFSPIKFPPHCIALMALVLASILLEQPFEDAYEKLLVKKETLVDALYDILDLYIHHRHVTLVGHDTDVSKFMIIQISLNKFHKPSGVSLKNTIADIEFLALPFRIGIIGDKGTVRFILDHQREKKESEAARIKNEIKEKD</sequence>
<dbReference type="InterPro" id="IPR013763">
    <property type="entry name" value="Cyclin-like_dom"/>
</dbReference>
<dbReference type="Gene3D" id="1.10.472.10">
    <property type="entry name" value="Cyclin-like"/>
    <property type="match status" value="2"/>
</dbReference>
<keyword evidence="1" id="KW-0805">Transcription regulation</keyword>
<feature type="domain" description="Cyclin-like" evidence="4">
    <location>
        <begin position="65"/>
        <end position="164"/>
    </location>
</feature>
<dbReference type="GeneID" id="19894225"/>
<accession>M7PM17</accession>
<comment type="similarity">
    <text evidence="3">Belongs to the cyclin family.</text>
</comment>
<dbReference type="GO" id="GO:0045944">
    <property type="term" value="P:positive regulation of transcription by RNA polymerase II"/>
    <property type="evidence" value="ECO:0007669"/>
    <property type="project" value="EnsemblFungi"/>
</dbReference>
<dbReference type="PANTHER" id="PTHR10026">
    <property type="entry name" value="CYCLIN"/>
    <property type="match status" value="1"/>
</dbReference>
<dbReference type="GO" id="GO:0070897">
    <property type="term" value="P:transcription preinitiation complex assembly"/>
    <property type="evidence" value="ECO:0007669"/>
    <property type="project" value="InterPro"/>
</dbReference>
<keyword evidence="6" id="KW-1185">Reference proteome</keyword>
<dbReference type="InterPro" id="IPR006671">
    <property type="entry name" value="Cyclin_N"/>
</dbReference>
<evidence type="ECO:0000256" key="2">
    <source>
        <dbReference type="ARBA" id="ARBA00023163"/>
    </source>
</evidence>
<reference evidence="6" key="1">
    <citation type="journal article" date="2016" name="Nat. Commun.">
        <title>Genome analysis of three Pneumocystis species reveals adaptation mechanisms to life exclusively in mammalian hosts.</title>
        <authorList>
            <person name="Ma L."/>
            <person name="Chen Z."/>
            <person name="Huang D.W."/>
            <person name="Kutty G."/>
            <person name="Ishihara M."/>
            <person name="Wang H."/>
            <person name="Abouelleil A."/>
            <person name="Bishop L."/>
            <person name="Davey E."/>
            <person name="Deng R."/>
            <person name="Deng X."/>
            <person name="Fan L."/>
            <person name="Fantoni G."/>
            <person name="Fitzgerald M."/>
            <person name="Gogineni E."/>
            <person name="Goldberg J.M."/>
            <person name="Handley G."/>
            <person name="Hu X."/>
            <person name="Huber C."/>
            <person name="Jiao X."/>
            <person name="Jones K."/>
            <person name="Levin J.Z."/>
            <person name="Liu Y."/>
            <person name="Macdonald P."/>
            <person name="Melnikov A."/>
            <person name="Raley C."/>
            <person name="Sassi M."/>
            <person name="Sherman B.T."/>
            <person name="Song X."/>
            <person name="Sykes S."/>
            <person name="Tran B."/>
            <person name="Walsh L."/>
            <person name="Xia Y."/>
            <person name="Yang J."/>
            <person name="Young S."/>
            <person name="Zeng Q."/>
            <person name="Zheng X."/>
            <person name="Stephens R."/>
            <person name="Nusbaum C."/>
            <person name="Birren B.W."/>
            <person name="Azadi P."/>
            <person name="Lempicki R.A."/>
            <person name="Cuomo C.A."/>
            <person name="Kovacs J.A."/>
        </authorList>
    </citation>
    <scope>NUCLEOTIDE SEQUENCE [LARGE SCALE GENOMIC DNA]</scope>
    <source>
        <strain evidence="6">B123</strain>
    </source>
</reference>
<dbReference type="EMBL" id="AFWA02000001">
    <property type="protein sequence ID" value="EMR11514.1"/>
    <property type="molecule type" value="Genomic_DNA"/>
</dbReference>
<dbReference type="HOGENOM" id="CLU_038278_1_0_1"/>
<evidence type="ECO:0000256" key="3">
    <source>
        <dbReference type="RuleBase" id="RU000383"/>
    </source>
</evidence>
<dbReference type="GO" id="GO:0070692">
    <property type="term" value="C:CTDK-1 complex"/>
    <property type="evidence" value="ECO:0007669"/>
    <property type="project" value="EnsemblFungi"/>
</dbReference>
<dbReference type="SUPFAM" id="SSF47954">
    <property type="entry name" value="Cyclin-like"/>
    <property type="match status" value="2"/>
</dbReference>
<evidence type="ECO:0000256" key="1">
    <source>
        <dbReference type="ARBA" id="ARBA00023015"/>
    </source>
</evidence>
<dbReference type="SMART" id="SM00385">
    <property type="entry name" value="CYCLIN"/>
    <property type="match status" value="2"/>
</dbReference>
<protein>
    <recommendedName>
        <fullName evidence="4">Cyclin-like domain-containing protein</fullName>
    </recommendedName>
</protein>
<dbReference type="eggNOG" id="KOG0834">
    <property type="taxonomic scope" value="Eukaryota"/>
</dbReference>
<dbReference type="CDD" id="cd20546">
    <property type="entry name" value="CYCLIN_SpCG1C_ScCTK2-like_rpt2"/>
    <property type="match status" value="1"/>
</dbReference>